<dbReference type="Gene3D" id="4.10.1000.10">
    <property type="entry name" value="Zinc finger, CCCH-type"/>
    <property type="match status" value="1"/>
</dbReference>
<dbReference type="Proteomes" id="UP001205105">
    <property type="component" value="Unassembled WGS sequence"/>
</dbReference>
<evidence type="ECO:0000256" key="11">
    <source>
        <dbReference type="ARBA" id="ARBA00022840"/>
    </source>
</evidence>
<feature type="compositionally biased region" description="Gly residues" evidence="15">
    <location>
        <begin position="661"/>
        <end position="672"/>
    </location>
</feature>
<dbReference type="SUPFAM" id="SSF55931">
    <property type="entry name" value="Glutamine synthetase/guanido kinase"/>
    <property type="match status" value="1"/>
</dbReference>
<dbReference type="EC" id="6.3.2.2" evidence="5"/>
<comment type="caution">
    <text evidence="16">The sequence shown here is derived from an EMBL/GenBank/DDBJ whole genome shotgun (WGS) entry which is preliminary data.</text>
</comment>
<keyword evidence="12" id="KW-0809">Transit peptide</keyword>
<evidence type="ECO:0000256" key="7">
    <source>
        <dbReference type="ARBA" id="ARBA00022598"/>
    </source>
</evidence>
<comment type="subunit">
    <text evidence="4">Homodimer or monomer when oxidized or reduced, respectively.</text>
</comment>
<dbReference type="InterPro" id="IPR011556">
    <property type="entry name" value="Glut_cys_lig_pln_type"/>
</dbReference>
<reference evidence="16" key="1">
    <citation type="submission" date="2020-11" db="EMBL/GenBank/DDBJ databases">
        <title>Chlorella ohadii genome sequencing and assembly.</title>
        <authorList>
            <person name="Murik O."/>
            <person name="Treves H."/>
            <person name="Kedem I."/>
            <person name="Shotland Y."/>
            <person name="Kaplan A."/>
        </authorList>
    </citation>
    <scope>NUCLEOTIDE SEQUENCE</scope>
    <source>
        <strain evidence="16">1</strain>
    </source>
</reference>
<evidence type="ECO:0000256" key="9">
    <source>
        <dbReference type="ARBA" id="ARBA00022684"/>
    </source>
</evidence>
<dbReference type="GO" id="GO:0006750">
    <property type="term" value="P:glutathione biosynthetic process"/>
    <property type="evidence" value="ECO:0007669"/>
    <property type="project" value="UniProtKB-KW"/>
</dbReference>
<keyword evidence="8" id="KW-0934">Plastid</keyword>
<dbReference type="Pfam" id="PF04107">
    <property type="entry name" value="GCS2"/>
    <property type="match status" value="1"/>
</dbReference>
<comment type="subcellular location">
    <subcellularLocation>
        <location evidence="1">Plastid</location>
        <location evidence="1">Chloroplast</location>
    </subcellularLocation>
</comment>
<accession>A0AAD5H1L6</accession>
<evidence type="ECO:0000256" key="14">
    <source>
        <dbReference type="SAM" id="Coils"/>
    </source>
</evidence>
<keyword evidence="9" id="KW-0317">Glutathione biosynthesis</keyword>
<dbReference type="GO" id="GO:0004357">
    <property type="term" value="F:glutamate-cysteine ligase activity"/>
    <property type="evidence" value="ECO:0007669"/>
    <property type="project" value="UniProtKB-EC"/>
</dbReference>
<dbReference type="Gene3D" id="3.30.590.20">
    <property type="match status" value="1"/>
</dbReference>
<keyword evidence="7" id="KW-0436">Ligase</keyword>
<evidence type="ECO:0000256" key="3">
    <source>
        <dbReference type="ARBA" id="ARBA00010253"/>
    </source>
</evidence>
<dbReference type="EMBL" id="JADXDR010000078">
    <property type="protein sequence ID" value="KAI7840606.1"/>
    <property type="molecule type" value="Genomic_DNA"/>
</dbReference>
<dbReference type="PANTHER" id="PTHR34378:SF1">
    <property type="entry name" value="GLUTAMATE--CYSTEINE LIGASE, CHLOROPLASTIC"/>
    <property type="match status" value="1"/>
</dbReference>
<evidence type="ECO:0000256" key="4">
    <source>
        <dbReference type="ARBA" id="ARBA00011153"/>
    </source>
</evidence>
<evidence type="ECO:0000256" key="5">
    <source>
        <dbReference type="ARBA" id="ARBA00012220"/>
    </source>
</evidence>
<keyword evidence="10" id="KW-0547">Nucleotide-binding</keyword>
<keyword evidence="6" id="KW-0150">Chloroplast</keyword>
<gene>
    <name evidence="16" type="ORF">COHA_005756</name>
</gene>
<dbReference type="InterPro" id="IPR014746">
    <property type="entry name" value="Gln_synth/guanido_kin_cat_dom"/>
</dbReference>
<evidence type="ECO:0000256" key="1">
    <source>
        <dbReference type="ARBA" id="ARBA00004229"/>
    </source>
</evidence>
<dbReference type="GO" id="GO:0009507">
    <property type="term" value="C:chloroplast"/>
    <property type="evidence" value="ECO:0007669"/>
    <property type="project" value="UniProtKB-SubCell"/>
</dbReference>
<evidence type="ECO:0000256" key="6">
    <source>
        <dbReference type="ARBA" id="ARBA00022528"/>
    </source>
</evidence>
<feature type="compositionally biased region" description="Low complexity" evidence="15">
    <location>
        <begin position="588"/>
        <end position="611"/>
    </location>
</feature>
<dbReference type="PANTHER" id="PTHR34378">
    <property type="entry name" value="GLUTAMATE--CYSTEINE LIGASE, CHLOROPLASTIC"/>
    <property type="match status" value="1"/>
</dbReference>
<keyword evidence="13" id="KW-1015">Disulfide bond</keyword>
<sequence length="830" mass="91090">MQCSVARPTPVLAGVSALGPGPAKRRAARCGAAQAEAATQRLTKDDLVSYLASGCRPREEWRIGTEHEKLGYNVADTRRLTYEQTAALLTRIQDRFGWQPIIEDGNIIGLTQDGQSVTLEPGGQFELSGATLDTLHKTCAEVNSHLYQVRSISEEMGIAFLGVGFDPKWRYEDVPRMPKARYAIMRDYMPTRGTLGRDMMFRSCTVQVNLDFESEADMVQKMRIGMALQPVATALFANSPFKEGKPTGYLSWRSHVWTDTDPDRCGTLPFVFEEGFGFERYVDYVLDVPMYFVYRNGTYHNAAGQSFRDFLEGKLPALPGELPTLKDWESHLTTVFPEVRLKRFLEMRGADGGPWRLICGLPALWVGLLYDEQAQAEALELISDWTHEEREFLRDEVPRSGLRTPFRGGTMQDLAQRVLQISRGGLERRGKQETKYLKELEAIAESGVTQADHLLSLYYGEWNESHACQKHKAKGGPAAAPEAQPAAPLQHPEDQCVLCLGEIDLSTEERFAATCNLCGTASMHYDCAVDHLQQCLPIMFSNSSAQKRYAVLMKQRPKYFMQVSSMPHDAEIYRPVKAPAAPVPQPARPAKQQQQQQQAAAAAGKKAAAPTGGVGTARKRRTPAGSSMRGTAEAFGAAAASTSSGRPPGRPPPSASSPAGIVGGGGGGGRGSFQGPRPPELTMCREVAASGRCYIHNCRFAHSEAELRQREDDFAAERAARKQQRQEDEAAAQRAAARRALEEAEAAQAVLDAIEEREMLLGVTQPTLALVKGHKRAACLHTLLAYGEIQDLLTFAAELGLPSPLQAVEDQLVAADGDWEAAREALQARN</sequence>
<evidence type="ECO:0000256" key="8">
    <source>
        <dbReference type="ARBA" id="ARBA00022640"/>
    </source>
</evidence>
<dbReference type="GO" id="GO:0005524">
    <property type="term" value="F:ATP binding"/>
    <property type="evidence" value="ECO:0007669"/>
    <property type="project" value="UniProtKB-KW"/>
</dbReference>
<name>A0AAD5H1L6_9CHLO</name>
<feature type="region of interest" description="Disordered" evidence="15">
    <location>
        <begin position="580"/>
        <end position="679"/>
    </location>
</feature>
<evidence type="ECO:0000313" key="17">
    <source>
        <dbReference type="Proteomes" id="UP001205105"/>
    </source>
</evidence>
<dbReference type="NCBIfam" id="TIGR01436">
    <property type="entry name" value="glu_cys_lig_pln"/>
    <property type="match status" value="1"/>
</dbReference>
<feature type="coiled-coil region" evidence="14">
    <location>
        <begin position="716"/>
        <end position="757"/>
    </location>
</feature>
<comment type="similarity">
    <text evidence="3">Belongs to the carboxylate-amine ligase family. Glutamate--cysteine ligase type 2 subfamily.</text>
</comment>
<dbReference type="InterPro" id="IPR006336">
    <property type="entry name" value="GCS2"/>
</dbReference>
<dbReference type="AlphaFoldDB" id="A0AAD5H1L6"/>
<comment type="pathway">
    <text evidence="2">Sulfur metabolism; glutathione biosynthesis; glutathione from L-cysteine and L-glutamate: step 1/2.</text>
</comment>
<proteinExistence type="inferred from homology"/>
<evidence type="ECO:0000256" key="13">
    <source>
        <dbReference type="ARBA" id="ARBA00023157"/>
    </source>
</evidence>
<feature type="compositionally biased region" description="Low complexity" evidence="15">
    <location>
        <begin position="630"/>
        <end position="647"/>
    </location>
</feature>
<evidence type="ECO:0000256" key="12">
    <source>
        <dbReference type="ARBA" id="ARBA00022946"/>
    </source>
</evidence>
<organism evidence="16 17">
    <name type="scientific">Chlorella ohadii</name>
    <dbReference type="NCBI Taxonomy" id="2649997"/>
    <lineage>
        <taxon>Eukaryota</taxon>
        <taxon>Viridiplantae</taxon>
        <taxon>Chlorophyta</taxon>
        <taxon>core chlorophytes</taxon>
        <taxon>Trebouxiophyceae</taxon>
        <taxon>Chlorellales</taxon>
        <taxon>Chlorellaceae</taxon>
        <taxon>Chlorella clade</taxon>
        <taxon>Chlorella</taxon>
    </lineage>
</organism>
<evidence type="ECO:0000256" key="2">
    <source>
        <dbReference type="ARBA" id="ARBA00005006"/>
    </source>
</evidence>
<keyword evidence="14" id="KW-0175">Coiled coil</keyword>
<dbReference type="InterPro" id="IPR035434">
    <property type="entry name" value="GCL_bact_plant"/>
</dbReference>
<protein>
    <recommendedName>
        <fullName evidence="5">glutamate--cysteine ligase</fullName>
        <ecNumber evidence="5">6.3.2.2</ecNumber>
    </recommendedName>
</protein>
<keyword evidence="17" id="KW-1185">Reference proteome</keyword>
<keyword evidence="11" id="KW-0067">ATP-binding</keyword>
<evidence type="ECO:0000313" key="16">
    <source>
        <dbReference type="EMBL" id="KAI7840606.1"/>
    </source>
</evidence>
<evidence type="ECO:0000256" key="15">
    <source>
        <dbReference type="SAM" id="MobiDB-lite"/>
    </source>
</evidence>
<evidence type="ECO:0000256" key="10">
    <source>
        <dbReference type="ARBA" id="ARBA00022741"/>
    </source>
</evidence>